<keyword evidence="1 3" id="KW-0378">Hydrolase</keyword>
<evidence type="ECO:0000256" key="2">
    <source>
        <dbReference type="ARBA" id="ARBA00023295"/>
    </source>
</evidence>
<dbReference type="GO" id="GO:0009251">
    <property type="term" value="P:glucan catabolic process"/>
    <property type="evidence" value="ECO:0007669"/>
    <property type="project" value="TreeGrafter"/>
</dbReference>
<reference evidence="6" key="1">
    <citation type="submission" date="2023-08" db="EMBL/GenBank/DDBJ databases">
        <title>Functional and genomic diversity of the sorghum phyllosphere microbiome.</title>
        <authorList>
            <person name="Shade A."/>
        </authorList>
    </citation>
    <scope>NUCLEOTIDE SEQUENCE</scope>
    <source>
        <strain evidence="6">SORGH_AS_0201</strain>
    </source>
</reference>
<dbReference type="Pfam" id="PF00150">
    <property type="entry name" value="Cellulase"/>
    <property type="match status" value="1"/>
</dbReference>
<comment type="similarity">
    <text evidence="3">Belongs to the glycosyl hydrolase 5 (cellulase A) family.</text>
</comment>
<evidence type="ECO:0000256" key="4">
    <source>
        <dbReference type="SAM" id="SignalP"/>
    </source>
</evidence>
<dbReference type="AlphaFoldDB" id="A0AAJ2BQR1"/>
<dbReference type="PANTHER" id="PTHR34142">
    <property type="entry name" value="ENDO-BETA-1,4-GLUCANASE A"/>
    <property type="match status" value="1"/>
</dbReference>
<dbReference type="Gene3D" id="3.20.20.80">
    <property type="entry name" value="Glycosidases"/>
    <property type="match status" value="1"/>
</dbReference>
<sequence length="347" mass="38919">MSRVKRRIGRSLLATALLSAALYGNVQAAPAAAKVDLIGINMSAAGFAGQVLPGVEGTNYFYPTEDYFRRYSAKGIRFIRFPFLWERVQPQLGGELDQAQVALLKRTLDFADQYGMRVILDMHNYARYRGQLIGSYQVPYTSYADAWKRLATTFKDHPALYGYDVMNEPHDTQGLWPKAAQTAVDSIRTVDMKTPIFIEGDSWASAQRWPQVNGDLLIKDPANNLIYEAHIYFDADSSGNYATGMKGVHPMIGVERTKPFIEWLKQHNLRGFIGEYGIPAQPQWLEAMDNLLSYLGEQCVPSAYWAAGPGWGDYPLSIEPKGGMEKPQVALLEKHLKKDDCEVIGPR</sequence>
<dbReference type="InterPro" id="IPR001547">
    <property type="entry name" value="Glyco_hydro_5"/>
</dbReference>
<proteinExistence type="inferred from homology"/>
<keyword evidence="4" id="KW-0732">Signal</keyword>
<feature type="chain" id="PRO_5042494098" evidence="4">
    <location>
        <begin position="29"/>
        <end position="347"/>
    </location>
</feature>
<evidence type="ECO:0000256" key="1">
    <source>
        <dbReference type="ARBA" id="ARBA00022801"/>
    </source>
</evidence>
<dbReference type="InterPro" id="IPR017853">
    <property type="entry name" value="GH"/>
</dbReference>
<keyword evidence="2 3" id="KW-0326">Glycosidase</keyword>
<dbReference type="EMBL" id="JAVJAF010000001">
    <property type="protein sequence ID" value="MDR6234652.1"/>
    <property type="molecule type" value="Genomic_DNA"/>
</dbReference>
<dbReference type="GO" id="GO:0008810">
    <property type="term" value="F:cellulase activity"/>
    <property type="evidence" value="ECO:0007669"/>
    <property type="project" value="UniProtKB-EC"/>
</dbReference>
<evidence type="ECO:0000256" key="3">
    <source>
        <dbReference type="RuleBase" id="RU361153"/>
    </source>
</evidence>
<feature type="signal peptide" evidence="4">
    <location>
        <begin position="1"/>
        <end position="28"/>
    </location>
</feature>
<dbReference type="PANTHER" id="PTHR34142:SF1">
    <property type="entry name" value="GLYCOSIDE HYDROLASE FAMILY 5 DOMAIN-CONTAINING PROTEIN"/>
    <property type="match status" value="1"/>
</dbReference>
<dbReference type="Proteomes" id="UP001268036">
    <property type="component" value="Unassembled WGS sequence"/>
</dbReference>
<comment type="caution">
    <text evidence="6">The sequence shown here is derived from an EMBL/GenBank/DDBJ whole genome shotgun (WGS) entry which is preliminary data.</text>
</comment>
<organism evidence="6 7">
    <name type="scientific">Pseudomonas oryzihabitans</name>
    <dbReference type="NCBI Taxonomy" id="47885"/>
    <lineage>
        <taxon>Bacteria</taxon>
        <taxon>Pseudomonadati</taxon>
        <taxon>Pseudomonadota</taxon>
        <taxon>Gammaproteobacteria</taxon>
        <taxon>Pseudomonadales</taxon>
        <taxon>Pseudomonadaceae</taxon>
        <taxon>Pseudomonas</taxon>
    </lineage>
</organism>
<dbReference type="EC" id="3.2.1.4" evidence="6"/>
<evidence type="ECO:0000259" key="5">
    <source>
        <dbReference type="Pfam" id="PF00150"/>
    </source>
</evidence>
<gene>
    <name evidence="6" type="ORF">QE440_002393</name>
</gene>
<evidence type="ECO:0000313" key="7">
    <source>
        <dbReference type="Proteomes" id="UP001268036"/>
    </source>
</evidence>
<feature type="domain" description="Glycoside hydrolase family 5" evidence="5">
    <location>
        <begin position="56"/>
        <end position="308"/>
    </location>
</feature>
<dbReference type="SUPFAM" id="SSF51445">
    <property type="entry name" value="(Trans)glycosidases"/>
    <property type="match status" value="1"/>
</dbReference>
<accession>A0AAJ2BQR1</accession>
<name>A0AAJ2BQR1_9PSED</name>
<protein>
    <submittedName>
        <fullName evidence="6">Endoglucanase</fullName>
        <ecNumber evidence="6">3.2.1.4</ecNumber>
    </submittedName>
</protein>
<evidence type="ECO:0000313" key="6">
    <source>
        <dbReference type="EMBL" id="MDR6234652.1"/>
    </source>
</evidence>